<evidence type="ECO:0000313" key="1">
    <source>
        <dbReference type="EMBL" id="CAI6329173.1"/>
    </source>
</evidence>
<sequence length="123" mass="14054">MHSISTRDLDLIIGPDSSLKKVLTAIATHKRLRGLRVLNNLDDCRPRDVDVGYLTHQLLEEVEQHGSHLEYLSYVPRSASDADVAHPDGLWLLYVQRTLNTGDWNFVTQSYLIDHLPEGELMY</sequence>
<comment type="caution">
    <text evidence="1">The sequence shown here is derived from an EMBL/GenBank/DDBJ whole genome shotgun (WGS) entry which is preliminary data.</text>
</comment>
<keyword evidence="2" id="KW-1185">Reference proteome</keyword>
<protein>
    <submittedName>
        <fullName evidence="1">Uncharacterized protein</fullName>
    </submittedName>
</protein>
<dbReference type="Proteomes" id="UP001152607">
    <property type="component" value="Unassembled WGS sequence"/>
</dbReference>
<name>A0A9W4UAA9_9PLEO</name>
<dbReference type="EMBL" id="CAOQHR010000002">
    <property type="protein sequence ID" value="CAI6329173.1"/>
    <property type="molecule type" value="Genomic_DNA"/>
</dbReference>
<accession>A0A9W4UAA9</accession>
<evidence type="ECO:0000313" key="2">
    <source>
        <dbReference type="Proteomes" id="UP001152607"/>
    </source>
</evidence>
<gene>
    <name evidence="1" type="ORF">PDIGIT_LOCUS4087</name>
</gene>
<reference evidence="1" key="1">
    <citation type="submission" date="2023-01" db="EMBL/GenBank/DDBJ databases">
        <authorList>
            <person name="Van Ghelder C."/>
            <person name="Rancurel C."/>
        </authorList>
    </citation>
    <scope>NUCLEOTIDE SEQUENCE</scope>
    <source>
        <strain evidence="1">CNCM I-4278</strain>
    </source>
</reference>
<proteinExistence type="predicted"/>
<organism evidence="1 2">
    <name type="scientific">Periconia digitata</name>
    <dbReference type="NCBI Taxonomy" id="1303443"/>
    <lineage>
        <taxon>Eukaryota</taxon>
        <taxon>Fungi</taxon>
        <taxon>Dikarya</taxon>
        <taxon>Ascomycota</taxon>
        <taxon>Pezizomycotina</taxon>
        <taxon>Dothideomycetes</taxon>
        <taxon>Pleosporomycetidae</taxon>
        <taxon>Pleosporales</taxon>
        <taxon>Massarineae</taxon>
        <taxon>Periconiaceae</taxon>
        <taxon>Periconia</taxon>
    </lineage>
</organism>
<dbReference type="AlphaFoldDB" id="A0A9W4UAA9"/>